<feature type="transmembrane region" description="Helical" evidence="7">
    <location>
        <begin position="165"/>
        <end position="183"/>
    </location>
</feature>
<keyword evidence="6 7" id="KW-0472">Membrane</keyword>
<reference evidence="9" key="1">
    <citation type="submission" date="2022-11" db="EMBL/GenBank/DDBJ databases">
        <title>Parathalassolutuus dongxingensis gen. nov., sp. nov., a novel member of family Oceanospirillaceae isolated from a coastal shrimp pond in Guangxi, China.</title>
        <authorList>
            <person name="Chen H."/>
        </authorList>
    </citation>
    <scope>NUCLEOTIDE SEQUENCE</scope>
    <source>
        <strain evidence="9">G-43</strain>
    </source>
</reference>
<dbReference type="GO" id="GO:0005886">
    <property type="term" value="C:plasma membrane"/>
    <property type="evidence" value="ECO:0007669"/>
    <property type="project" value="UniProtKB-SubCell"/>
</dbReference>
<dbReference type="PROSITE" id="PS50850">
    <property type="entry name" value="MFS"/>
    <property type="match status" value="1"/>
</dbReference>
<accession>A0A9X3EH64</accession>
<dbReference type="Gene3D" id="1.20.1250.20">
    <property type="entry name" value="MFS general substrate transporter like domains"/>
    <property type="match status" value="1"/>
</dbReference>
<keyword evidence="3" id="KW-1003">Cell membrane</keyword>
<dbReference type="AlphaFoldDB" id="A0A9X3EH64"/>
<dbReference type="SUPFAM" id="SSF103473">
    <property type="entry name" value="MFS general substrate transporter"/>
    <property type="match status" value="1"/>
</dbReference>
<sequence>MHTFRTSLAFWGAAVALVMTYAASASPIPLYETWRSVDDLSYSDLSLSSVIYFVGAVSALLVFGRLSDYLGRKPVALLALLLAGVASVLFLFVHSAWPLLTARLLQGLACGLASTAMTAWIVDTTKAEHKALPALIISVSPLVGLSIGSLGGGSLINFAPYPRTLVFVVSLLLLAASMLVLLFGQESVHRKPGVRSSLKPVFGLPKEGRHWYPAAAIAFSCTWAVGGFYQAFGPTIAAGYLHSGTPVAAAIVFASFMLPSVLGSTLAARFSHQRALIIGMLVFMLAMIGVATSLHFGLLLPFLLCSACAGAAQGATMSGGIRSLMSGAQPHQRASTFSVIYATAYTGAAIPTLIVGRLTSHFSLLELVSGYAVLAVVGWMLVTLLNLRTRLTAAQQETAQV</sequence>
<comment type="subcellular location">
    <subcellularLocation>
        <location evidence="1">Cell membrane</location>
        <topology evidence="1">Multi-pass membrane protein</topology>
    </subcellularLocation>
</comment>
<dbReference type="InterPro" id="IPR020846">
    <property type="entry name" value="MFS_dom"/>
</dbReference>
<dbReference type="EMBL" id="JAPNOA010000056">
    <property type="protein sequence ID" value="MCY0966640.1"/>
    <property type="molecule type" value="Genomic_DNA"/>
</dbReference>
<dbReference type="RefSeq" id="WP_283174842.1">
    <property type="nucleotide sequence ID" value="NZ_JAPNOA010000056.1"/>
</dbReference>
<feature type="transmembrane region" description="Helical" evidence="7">
    <location>
        <begin position="368"/>
        <end position="387"/>
    </location>
</feature>
<evidence type="ECO:0000256" key="3">
    <source>
        <dbReference type="ARBA" id="ARBA00022475"/>
    </source>
</evidence>
<organism evidence="9 10">
    <name type="scientific">Parathalassolituus penaei</name>
    <dbReference type="NCBI Taxonomy" id="2997323"/>
    <lineage>
        <taxon>Bacteria</taxon>
        <taxon>Pseudomonadati</taxon>
        <taxon>Pseudomonadota</taxon>
        <taxon>Gammaproteobacteria</taxon>
        <taxon>Oceanospirillales</taxon>
        <taxon>Oceanospirillaceae</taxon>
        <taxon>Parathalassolituus</taxon>
    </lineage>
</organism>
<dbReference type="Proteomes" id="UP001150830">
    <property type="component" value="Unassembled WGS sequence"/>
</dbReference>
<gene>
    <name evidence="9" type="ORF">OUO13_15740</name>
</gene>
<dbReference type="InterPro" id="IPR036259">
    <property type="entry name" value="MFS_trans_sf"/>
</dbReference>
<evidence type="ECO:0000256" key="4">
    <source>
        <dbReference type="ARBA" id="ARBA00022692"/>
    </source>
</evidence>
<comment type="caution">
    <text evidence="9">The sequence shown here is derived from an EMBL/GenBank/DDBJ whole genome shotgun (WGS) entry which is preliminary data.</text>
</comment>
<feature type="transmembrane region" description="Helical" evidence="7">
    <location>
        <begin position="103"/>
        <end position="122"/>
    </location>
</feature>
<evidence type="ECO:0000256" key="6">
    <source>
        <dbReference type="ARBA" id="ARBA00023136"/>
    </source>
</evidence>
<keyword evidence="5 7" id="KW-1133">Transmembrane helix</keyword>
<name>A0A9X3EH64_9GAMM</name>
<feature type="transmembrane region" description="Helical" evidence="7">
    <location>
        <begin position="337"/>
        <end position="356"/>
    </location>
</feature>
<dbReference type="InterPro" id="IPR011701">
    <property type="entry name" value="MFS"/>
</dbReference>
<proteinExistence type="predicted"/>
<evidence type="ECO:0000259" key="8">
    <source>
        <dbReference type="PROSITE" id="PS50850"/>
    </source>
</evidence>
<dbReference type="PANTHER" id="PTHR23517:SF13">
    <property type="entry name" value="MAJOR FACILITATOR SUPERFAMILY MFS_1"/>
    <property type="match status" value="1"/>
</dbReference>
<evidence type="ECO:0000256" key="5">
    <source>
        <dbReference type="ARBA" id="ARBA00022989"/>
    </source>
</evidence>
<evidence type="ECO:0000256" key="7">
    <source>
        <dbReference type="SAM" id="Phobius"/>
    </source>
</evidence>
<evidence type="ECO:0000256" key="2">
    <source>
        <dbReference type="ARBA" id="ARBA00022448"/>
    </source>
</evidence>
<keyword evidence="4 7" id="KW-0812">Transmembrane</keyword>
<keyword evidence="2" id="KW-0813">Transport</keyword>
<feature type="transmembrane region" description="Helical" evidence="7">
    <location>
        <begin position="247"/>
        <end position="268"/>
    </location>
</feature>
<feature type="transmembrane region" description="Helical" evidence="7">
    <location>
        <begin position="298"/>
        <end position="316"/>
    </location>
</feature>
<evidence type="ECO:0000313" key="9">
    <source>
        <dbReference type="EMBL" id="MCY0966640.1"/>
    </source>
</evidence>
<dbReference type="GO" id="GO:0022857">
    <property type="term" value="F:transmembrane transporter activity"/>
    <property type="evidence" value="ECO:0007669"/>
    <property type="project" value="InterPro"/>
</dbReference>
<protein>
    <submittedName>
        <fullName evidence="9">MFS transporter</fullName>
    </submittedName>
</protein>
<feature type="domain" description="Major facilitator superfamily (MFS) profile" evidence="8">
    <location>
        <begin position="1"/>
        <end position="390"/>
    </location>
</feature>
<dbReference type="InterPro" id="IPR050171">
    <property type="entry name" value="MFS_Transporters"/>
</dbReference>
<feature type="transmembrane region" description="Helical" evidence="7">
    <location>
        <begin position="45"/>
        <end position="63"/>
    </location>
</feature>
<evidence type="ECO:0000256" key="1">
    <source>
        <dbReference type="ARBA" id="ARBA00004651"/>
    </source>
</evidence>
<keyword evidence="10" id="KW-1185">Reference proteome</keyword>
<evidence type="ECO:0000313" key="10">
    <source>
        <dbReference type="Proteomes" id="UP001150830"/>
    </source>
</evidence>
<dbReference type="PANTHER" id="PTHR23517">
    <property type="entry name" value="RESISTANCE PROTEIN MDTM, PUTATIVE-RELATED-RELATED"/>
    <property type="match status" value="1"/>
</dbReference>
<feature type="transmembrane region" description="Helical" evidence="7">
    <location>
        <begin position="275"/>
        <end position="292"/>
    </location>
</feature>
<feature type="transmembrane region" description="Helical" evidence="7">
    <location>
        <begin position="134"/>
        <end position="159"/>
    </location>
</feature>
<feature type="transmembrane region" description="Helical" evidence="7">
    <location>
        <begin position="211"/>
        <end position="232"/>
    </location>
</feature>
<feature type="transmembrane region" description="Helical" evidence="7">
    <location>
        <begin position="75"/>
        <end position="97"/>
    </location>
</feature>
<dbReference type="Pfam" id="PF07690">
    <property type="entry name" value="MFS_1"/>
    <property type="match status" value="1"/>
</dbReference>